<accession>A0ABT4A0R5</accession>
<dbReference type="SUPFAM" id="SSF48452">
    <property type="entry name" value="TPR-like"/>
    <property type="match status" value="1"/>
</dbReference>
<dbReference type="Gene3D" id="1.25.40.10">
    <property type="entry name" value="Tetratricopeptide repeat domain"/>
    <property type="match status" value="3"/>
</dbReference>
<evidence type="ECO:0000256" key="2">
    <source>
        <dbReference type="SAM" id="MobiDB-lite"/>
    </source>
</evidence>
<name>A0ABT4A0R5_9BACT</name>
<proteinExistence type="predicted"/>
<keyword evidence="4" id="KW-1185">Reference proteome</keyword>
<feature type="region of interest" description="Disordered" evidence="2">
    <location>
        <begin position="798"/>
        <end position="890"/>
    </location>
</feature>
<evidence type="ECO:0000256" key="1">
    <source>
        <dbReference type="PROSITE-ProRule" id="PRU00339"/>
    </source>
</evidence>
<feature type="region of interest" description="Disordered" evidence="2">
    <location>
        <begin position="178"/>
        <end position="253"/>
    </location>
</feature>
<comment type="caution">
    <text evidence="3">The sequence shown here is derived from an EMBL/GenBank/DDBJ whole genome shotgun (WGS) entry which is preliminary data.</text>
</comment>
<dbReference type="EMBL" id="JAPNKA010000001">
    <property type="protein sequence ID" value="MCY1075220.1"/>
    <property type="molecule type" value="Genomic_DNA"/>
</dbReference>
<evidence type="ECO:0008006" key="5">
    <source>
        <dbReference type="Google" id="ProtNLM"/>
    </source>
</evidence>
<dbReference type="RefSeq" id="WP_267534165.1">
    <property type="nucleotide sequence ID" value="NZ_JAPNKA010000001.1"/>
</dbReference>
<feature type="compositionally biased region" description="Pro residues" evidence="2">
    <location>
        <begin position="810"/>
        <end position="824"/>
    </location>
</feature>
<feature type="compositionally biased region" description="Low complexity" evidence="2">
    <location>
        <begin position="767"/>
        <end position="782"/>
    </location>
</feature>
<dbReference type="Proteomes" id="UP001207654">
    <property type="component" value="Unassembled WGS sequence"/>
</dbReference>
<feature type="repeat" description="TPR" evidence="1">
    <location>
        <begin position="479"/>
        <end position="512"/>
    </location>
</feature>
<protein>
    <recommendedName>
        <fullName evidence="5">Tetratricopeptide repeat protein</fullName>
    </recommendedName>
</protein>
<feature type="region of interest" description="Disordered" evidence="2">
    <location>
        <begin position="319"/>
        <end position="360"/>
    </location>
</feature>
<feature type="compositionally biased region" description="Pro residues" evidence="2">
    <location>
        <begin position="871"/>
        <end position="887"/>
    </location>
</feature>
<gene>
    <name evidence="3" type="ORF">OV287_12020</name>
</gene>
<organism evidence="3 4">
    <name type="scientific">Archangium lansingense</name>
    <dbReference type="NCBI Taxonomy" id="2995310"/>
    <lineage>
        <taxon>Bacteria</taxon>
        <taxon>Pseudomonadati</taxon>
        <taxon>Myxococcota</taxon>
        <taxon>Myxococcia</taxon>
        <taxon>Myxococcales</taxon>
        <taxon>Cystobacterineae</taxon>
        <taxon>Archangiaceae</taxon>
        <taxon>Archangium</taxon>
    </lineage>
</organism>
<evidence type="ECO:0000313" key="3">
    <source>
        <dbReference type="EMBL" id="MCY1075220.1"/>
    </source>
</evidence>
<reference evidence="3 4" key="1">
    <citation type="submission" date="2022-11" db="EMBL/GenBank/DDBJ databases">
        <title>Minimal conservation of predation-associated metabolite biosynthetic gene clusters underscores biosynthetic potential of Myxococcota including descriptions for ten novel species: Archangium lansinium sp. nov., Myxococcus landrumus sp. nov., Nannocystis bai.</title>
        <authorList>
            <person name="Ahearne A."/>
            <person name="Stevens C."/>
            <person name="Phillips K."/>
        </authorList>
    </citation>
    <scope>NUCLEOTIDE SEQUENCE [LARGE SCALE GENOMIC DNA]</scope>
    <source>
        <strain evidence="3 4">MIWBW</strain>
    </source>
</reference>
<feature type="compositionally biased region" description="Polar residues" evidence="2">
    <location>
        <begin position="853"/>
        <end position="867"/>
    </location>
</feature>
<dbReference type="InterPro" id="IPR019734">
    <property type="entry name" value="TPR_rpt"/>
</dbReference>
<keyword evidence="1" id="KW-0802">TPR repeat</keyword>
<feature type="region of interest" description="Disordered" evidence="2">
    <location>
        <begin position="1"/>
        <end position="39"/>
    </location>
</feature>
<sequence length="1194" mass="127316">MGGVRNGNDAGSPESADTRQRSPAGSPPSGPGTGVSELVERHRQSAAQLLDEGYAARAFGELARASRALPMTPRLASVLVTFSLRAGTEAAAIALLSSALSNTRGETRRAVRLQLARVLRRVDQLPRAVEALQAIIDEAPEDRRARRLLDVLFRRLSRQGGPAPEPSALPIVQGAALQEEPAPRDALSAEELSHRSETVEFSSPWLEDEHTVEASGPPDARFVPRAPQPRAEKAPAPAAPAPAAPAPAAAAPVDDRHRTILELALPEVWPYDEEEATSEMSGLPFTVAGAPAALPRDDSTGDASSHRRTTIEVVDRFPEDEDTSTDAPVFRPESPLIPPPAGVRTDAPVPWSGDEDTEPSRVMVPRQENLEETRQEAQLIARRAWRELAQFYLDRADASKDLGLRAEILTRLAELLENELQDTAGAARVYGQIVALTGDHAALSEQVRLVSQRADGDDWAVWRVLDEAVQRASNPRARAAAFLARGERLLSSGESARARADFEAAVAISPHSLPALMGLARCVSEADRASAAERLRAALAAVPRRTPHRAEGLRCLAELAGGPLADARLAHWAWSEVLAEHPEDVLAQEKLLELTRQLGDKDGLSRLLRASLAREPRGLTARKVRLELVATLEAAGERGTALTELRQAVRFEPGHKEAWLLLVERLIALGQNGEAAWGMEHAATATEDDDERLGTWERLARFCRDVLGDATRAQVYANRAENLRKAIAERVAPALHPEPPRSAAPKREQSGSRTSILIPPPGAVELTPTPAAAASTAGSESAPTVLEMPAVVLPIAASRPPSPAREAAPASPPPAAPEEPPDAPMPVESTRFIAWEAPPGKMDPVRRRARGTGSVSSPEPLTPSVSSGKPAPSPAPAAAPAPAPAPVPAQLEGTRPAAIERVRERPLDAAAYRELSAFFASRGDAARGSLMAEVASALMGEKDTVSRPPRRTLTPEERAGLRHPGLRNPAGELLASVGQALCRLFPTFGRASGSSEPLRPDSGPGARAALEVLQSVARMLDVRLPEIILSEDDGPPFSLVHPGAPRLLVGRLAVRQVLPEPELRFFAGRALSCLGPDLLALRCLKKDQLLRAVAILASVLRGGTEFGPEARVVREALHPNARARALALLESAQREFDAAALAEAARHSANRAGLVACGGPGPAVAALRALKSSEQELVELVRFSASERYLPLRG</sequence>
<evidence type="ECO:0000313" key="4">
    <source>
        <dbReference type="Proteomes" id="UP001207654"/>
    </source>
</evidence>
<dbReference type="InterPro" id="IPR011990">
    <property type="entry name" value="TPR-like_helical_dom_sf"/>
</dbReference>
<feature type="compositionally biased region" description="Low complexity" evidence="2">
    <location>
        <begin position="798"/>
        <end position="809"/>
    </location>
</feature>
<dbReference type="PROSITE" id="PS50005">
    <property type="entry name" value="TPR"/>
    <property type="match status" value="1"/>
</dbReference>
<feature type="region of interest" description="Disordered" evidence="2">
    <location>
        <begin position="731"/>
        <end position="782"/>
    </location>
</feature>
<dbReference type="Pfam" id="PF14559">
    <property type="entry name" value="TPR_19"/>
    <property type="match status" value="1"/>
</dbReference>